<dbReference type="SUPFAM" id="SSF52317">
    <property type="entry name" value="Class I glutamine amidotransferase-like"/>
    <property type="match status" value="1"/>
</dbReference>
<protein>
    <submittedName>
        <fullName evidence="2">Glutamine amidotransferase</fullName>
    </submittedName>
</protein>
<dbReference type="RefSeq" id="WP_191322395.1">
    <property type="nucleotide sequence ID" value="NZ_BMZP01000001.1"/>
</dbReference>
<dbReference type="Gene3D" id="3.40.50.880">
    <property type="match status" value="1"/>
</dbReference>
<evidence type="ECO:0000259" key="1">
    <source>
        <dbReference type="Pfam" id="PF00117"/>
    </source>
</evidence>
<dbReference type="PANTHER" id="PTHR42695:SF5">
    <property type="entry name" value="GLUTAMINE AMIDOTRANSFERASE YLR126C-RELATED"/>
    <property type="match status" value="1"/>
</dbReference>
<dbReference type="NCBIfam" id="NF006562">
    <property type="entry name" value="PRK09065.1"/>
    <property type="match status" value="1"/>
</dbReference>
<organism evidence="2 3">
    <name type="scientific">Novosphingobium pokkalii</name>
    <dbReference type="NCBI Taxonomy" id="1770194"/>
    <lineage>
        <taxon>Bacteria</taxon>
        <taxon>Pseudomonadati</taxon>
        <taxon>Pseudomonadota</taxon>
        <taxon>Alphaproteobacteria</taxon>
        <taxon>Sphingomonadales</taxon>
        <taxon>Sphingomonadaceae</taxon>
        <taxon>Novosphingobium</taxon>
    </lineage>
</organism>
<dbReference type="CDD" id="cd01741">
    <property type="entry name" value="GATase1_1"/>
    <property type="match status" value="1"/>
</dbReference>
<gene>
    <name evidence="2" type="ORF">ACFOOT_06700</name>
</gene>
<dbReference type="InterPro" id="IPR044992">
    <property type="entry name" value="ChyE-like"/>
</dbReference>
<dbReference type="PANTHER" id="PTHR42695">
    <property type="entry name" value="GLUTAMINE AMIDOTRANSFERASE YLR126C-RELATED"/>
    <property type="match status" value="1"/>
</dbReference>
<name>A0ABV7V2P8_9SPHN</name>
<dbReference type="PRINTS" id="PR00096">
    <property type="entry name" value="GATASE"/>
</dbReference>
<sequence>MKGLSLPKPLLIIQPATSYDDMPATCAVHGDELAWFGAGCGVAREDILAVKVYRDEPLPDPADVRATIITGAIDMVTDGHPWIERTAAWARAAMAQGAPILGVCFGHQLLAHALGGTVADNPRGAMFGGVDVARTAAGAEDALFSALPPVARMMVFHFQSVLALPEGAQVLATSGHDPHHAVRYAPRAWGVQFHPEFDAAIMAGSYDVYAEAITRAGFSVPALRAANADTPDGQTLLRAFLAQA</sequence>
<feature type="domain" description="Glutamine amidotransferase" evidence="1">
    <location>
        <begin position="68"/>
        <end position="198"/>
    </location>
</feature>
<keyword evidence="3" id="KW-1185">Reference proteome</keyword>
<dbReference type="Proteomes" id="UP001595683">
    <property type="component" value="Unassembled WGS sequence"/>
</dbReference>
<dbReference type="Pfam" id="PF00117">
    <property type="entry name" value="GATase"/>
    <property type="match status" value="1"/>
</dbReference>
<proteinExistence type="predicted"/>
<reference evidence="3" key="1">
    <citation type="journal article" date="2019" name="Int. J. Syst. Evol. Microbiol.">
        <title>The Global Catalogue of Microorganisms (GCM) 10K type strain sequencing project: providing services to taxonomists for standard genome sequencing and annotation.</title>
        <authorList>
            <consortium name="The Broad Institute Genomics Platform"/>
            <consortium name="The Broad Institute Genome Sequencing Center for Infectious Disease"/>
            <person name="Wu L."/>
            <person name="Ma J."/>
        </authorList>
    </citation>
    <scope>NUCLEOTIDE SEQUENCE [LARGE SCALE GENOMIC DNA]</scope>
    <source>
        <strain evidence="3">KCTC 42224</strain>
    </source>
</reference>
<comment type="caution">
    <text evidence="2">The sequence shown here is derived from an EMBL/GenBank/DDBJ whole genome shotgun (WGS) entry which is preliminary data.</text>
</comment>
<evidence type="ECO:0000313" key="3">
    <source>
        <dbReference type="Proteomes" id="UP001595683"/>
    </source>
</evidence>
<accession>A0ABV7V2P8</accession>
<dbReference type="InterPro" id="IPR017926">
    <property type="entry name" value="GATASE"/>
</dbReference>
<keyword evidence="2" id="KW-0315">Glutamine amidotransferase</keyword>
<dbReference type="EMBL" id="JBHRYE010000011">
    <property type="protein sequence ID" value="MFC3671106.1"/>
    <property type="molecule type" value="Genomic_DNA"/>
</dbReference>
<evidence type="ECO:0000313" key="2">
    <source>
        <dbReference type="EMBL" id="MFC3671106.1"/>
    </source>
</evidence>
<dbReference type="PROSITE" id="PS51273">
    <property type="entry name" value="GATASE_TYPE_1"/>
    <property type="match status" value="1"/>
</dbReference>
<dbReference type="InterPro" id="IPR029062">
    <property type="entry name" value="Class_I_gatase-like"/>
</dbReference>